<protein>
    <recommendedName>
        <fullName evidence="1">Protein kinase domain-containing protein</fullName>
    </recommendedName>
</protein>
<dbReference type="InterPro" id="IPR053215">
    <property type="entry name" value="TKL_Ser/Thr_kinase"/>
</dbReference>
<dbReference type="InterPro" id="IPR011009">
    <property type="entry name" value="Kinase-like_dom_sf"/>
</dbReference>
<dbReference type="InterPro" id="IPR001245">
    <property type="entry name" value="Ser-Thr/Tyr_kinase_cat_dom"/>
</dbReference>
<sequence>MAPEQIEAQQTSKGTLRPTFESDVFSLACVCVEVYTSRDPYYGSSSWQVESGVPLDLRPKRTYNIEGVEVTLPEELWALTRRCWEREPTSRPKIGEIVKYMADLQIP</sequence>
<proteinExistence type="predicted"/>
<feature type="domain" description="Protein kinase" evidence="1">
    <location>
        <begin position="1"/>
        <end position="104"/>
    </location>
</feature>
<reference evidence="2 3" key="1">
    <citation type="submission" date="2022-09" db="EMBL/GenBank/DDBJ databases">
        <authorList>
            <person name="Palmer J.M."/>
        </authorList>
    </citation>
    <scope>NUCLEOTIDE SEQUENCE [LARGE SCALE GENOMIC DNA]</scope>
    <source>
        <strain evidence="2 3">DSM 7382</strain>
    </source>
</reference>
<dbReference type="AlphaFoldDB" id="A0AAW0GD86"/>
<keyword evidence="3" id="KW-1185">Reference proteome</keyword>
<dbReference type="PANTHER" id="PTHR45756:SF1">
    <property type="entry name" value="PROTEIN KINASE DOMAIN CONTAINING PROTEIN"/>
    <property type="match status" value="1"/>
</dbReference>
<dbReference type="PROSITE" id="PS50011">
    <property type="entry name" value="PROTEIN_KINASE_DOM"/>
    <property type="match status" value="1"/>
</dbReference>
<comment type="caution">
    <text evidence="2">The sequence shown here is derived from an EMBL/GenBank/DDBJ whole genome shotgun (WGS) entry which is preliminary data.</text>
</comment>
<dbReference type="SUPFAM" id="SSF56112">
    <property type="entry name" value="Protein kinase-like (PK-like)"/>
    <property type="match status" value="1"/>
</dbReference>
<dbReference type="GO" id="GO:0004672">
    <property type="term" value="F:protein kinase activity"/>
    <property type="evidence" value="ECO:0007669"/>
    <property type="project" value="InterPro"/>
</dbReference>
<dbReference type="InterPro" id="IPR000719">
    <property type="entry name" value="Prot_kinase_dom"/>
</dbReference>
<evidence type="ECO:0000313" key="2">
    <source>
        <dbReference type="EMBL" id="KAK7690896.1"/>
    </source>
</evidence>
<dbReference type="PANTHER" id="PTHR45756">
    <property type="entry name" value="PALMITOYLTRANSFERASE"/>
    <property type="match status" value="1"/>
</dbReference>
<dbReference type="Gene3D" id="1.10.510.10">
    <property type="entry name" value="Transferase(Phosphotransferase) domain 1"/>
    <property type="match status" value="1"/>
</dbReference>
<gene>
    <name evidence="2" type="ORF">QCA50_005998</name>
</gene>
<dbReference type="GO" id="GO:0005524">
    <property type="term" value="F:ATP binding"/>
    <property type="evidence" value="ECO:0007669"/>
    <property type="project" value="InterPro"/>
</dbReference>
<dbReference type="Proteomes" id="UP001385951">
    <property type="component" value="Unassembled WGS sequence"/>
</dbReference>
<dbReference type="Pfam" id="PF07714">
    <property type="entry name" value="PK_Tyr_Ser-Thr"/>
    <property type="match status" value="1"/>
</dbReference>
<accession>A0AAW0GD86</accession>
<evidence type="ECO:0000313" key="3">
    <source>
        <dbReference type="Proteomes" id="UP001385951"/>
    </source>
</evidence>
<organism evidence="2 3">
    <name type="scientific">Cerrena zonata</name>
    <dbReference type="NCBI Taxonomy" id="2478898"/>
    <lineage>
        <taxon>Eukaryota</taxon>
        <taxon>Fungi</taxon>
        <taxon>Dikarya</taxon>
        <taxon>Basidiomycota</taxon>
        <taxon>Agaricomycotina</taxon>
        <taxon>Agaricomycetes</taxon>
        <taxon>Polyporales</taxon>
        <taxon>Cerrenaceae</taxon>
        <taxon>Cerrena</taxon>
    </lineage>
</organism>
<dbReference type="EMBL" id="JASBNA010000006">
    <property type="protein sequence ID" value="KAK7690896.1"/>
    <property type="molecule type" value="Genomic_DNA"/>
</dbReference>
<name>A0AAW0GD86_9APHY</name>
<evidence type="ECO:0000259" key="1">
    <source>
        <dbReference type="PROSITE" id="PS50011"/>
    </source>
</evidence>